<evidence type="ECO:0000256" key="6">
    <source>
        <dbReference type="ARBA" id="ARBA00022958"/>
    </source>
</evidence>
<sequence length="482" mass="51664">MFDVRPVFNVIGLLVSCLGLTMMFPMALDMSRGNGHAGVFLESALITCLTGSMMYLATRREAARGLTLQQTFLLTSGVWLALPIFGALPFALGATDSSFTDAFFEAMSGLTTTGATVISGLDYLPDGLLLWRSILQWLGGIGIIVVAMVFLPELRVGGMQIFKSEGFDTFGKILPRATEIAAQVAWLYVGLTGACAVIYIATGMRSFDAVLHAMTTIATGGFSTYDSSFVKFGASTEYAAVVFMCLAALPFVRYVQLINGAPGSLFHDSQVRVFFIVLLVTVGFLTLVLWQGYQFSGELGFRKALFNVVSITTGTGYASADYSTWGPVALVVFFYAGLVGGCAGSTSCSVKVFRYQLLVSAIHMQLRKIHSPSGVFNLRYQGRIVGTDVINSVISFFVIFFVSLGVSAMALALTGLDLLTAFSGAAAALANIGPGLGEVIGPSGNYSTLSDSAKWILAFTMLLGRLELLAVYTLFTLRFWRN</sequence>
<keyword evidence="8 10" id="KW-0406">Ion transport</keyword>
<dbReference type="InterPro" id="IPR004772">
    <property type="entry name" value="TrkH"/>
</dbReference>
<keyword evidence="6 10" id="KW-0630">Potassium</keyword>
<keyword evidence="5 12" id="KW-0812">Transmembrane</keyword>
<comment type="subcellular location">
    <subcellularLocation>
        <location evidence="10">Cell inner membrane</location>
        <topology evidence="10">Multi-pass membrane protein</topology>
    </subcellularLocation>
    <subcellularLocation>
        <location evidence="1">Cell membrane</location>
        <topology evidence="1">Multi-pass membrane protein</topology>
    </subcellularLocation>
</comment>
<evidence type="ECO:0000256" key="7">
    <source>
        <dbReference type="ARBA" id="ARBA00022989"/>
    </source>
</evidence>
<keyword evidence="7 12" id="KW-1133">Transmembrane helix</keyword>
<dbReference type="GO" id="GO:0015379">
    <property type="term" value="F:potassium:chloride symporter activity"/>
    <property type="evidence" value="ECO:0007669"/>
    <property type="project" value="InterPro"/>
</dbReference>
<evidence type="ECO:0000256" key="12">
    <source>
        <dbReference type="SAM" id="Phobius"/>
    </source>
</evidence>
<feature type="transmembrane region" description="Helical" evidence="12">
    <location>
        <begin position="273"/>
        <end position="293"/>
    </location>
</feature>
<organism evidence="13 14">
    <name type="scientific">Planktomarina temperata RCA23</name>
    <dbReference type="NCBI Taxonomy" id="666509"/>
    <lineage>
        <taxon>Bacteria</taxon>
        <taxon>Pseudomonadati</taxon>
        <taxon>Pseudomonadota</taxon>
        <taxon>Alphaproteobacteria</taxon>
        <taxon>Rhodobacterales</taxon>
        <taxon>Paracoccaceae</taxon>
        <taxon>Planktomarina</taxon>
    </lineage>
</organism>
<evidence type="ECO:0000256" key="2">
    <source>
        <dbReference type="ARBA" id="ARBA00022448"/>
    </source>
</evidence>
<feature type="transmembrane region" description="Helical" evidence="12">
    <location>
        <begin position="39"/>
        <end position="58"/>
    </location>
</feature>
<feature type="transmembrane region" description="Helical" evidence="12">
    <location>
        <begin position="7"/>
        <end position="27"/>
    </location>
</feature>
<feature type="transmembrane region" description="Helical" evidence="12">
    <location>
        <begin position="70"/>
        <end position="92"/>
    </location>
</feature>
<keyword evidence="2 10" id="KW-0813">Transport</keyword>
<dbReference type="GO" id="GO:0005886">
    <property type="term" value="C:plasma membrane"/>
    <property type="evidence" value="ECO:0007669"/>
    <property type="project" value="UniProtKB-SubCell"/>
</dbReference>
<keyword evidence="10" id="KW-0997">Cell inner membrane</keyword>
<dbReference type="PANTHER" id="PTHR32024">
    <property type="entry name" value="TRK SYSTEM POTASSIUM UPTAKE PROTEIN TRKG-RELATED"/>
    <property type="match status" value="1"/>
</dbReference>
<evidence type="ECO:0000256" key="1">
    <source>
        <dbReference type="ARBA" id="ARBA00004651"/>
    </source>
</evidence>
<reference evidence="13 14" key="1">
    <citation type="journal article" date="2014" name="ISME J.">
        <title>Adaptation of an abundant Roseobacter RCA organism to pelagic systems revealed by genomic and transcriptomic analyses.</title>
        <authorList>
            <person name="Voget S."/>
            <person name="Wemheuer B."/>
            <person name="Brinkhoff T."/>
            <person name="Vollmers J."/>
            <person name="Dietrich S."/>
            <person name="Giebel H.A."/>
            <person name="Beardsley C."/>
            <person name="Sardemann C."/>
            <person name="Bakenhus I."/>
            <person name="Billerbeck S."/>
            <person name="Daniel R."/>
            <person name="Simon M."/>
        </authorList>
    </citation>
    <scope>NUCLEOTIDE SEQUENCE [LARGE SCALE GENOMIC DNA]</scope>
    <source>
        <strain evidence="13 14">RCA23</strain>
    </source>
</reference>
<feature type="transmembrane region" description="Helical" evidence="12">
    <location>
        <begin position="232"/>
        <end position="252"/>
    </location>
</feature>
<evidence type="ECO:0000313" key="14">
    <source>
        <dbReference type="Proteomes" id="UP000028680"/>
    </source>
</evidence>
<dbReference type="PROSITE" id="PS51257">
    <property type="entry name" value="PROKAR_LIPOPROTEIN"/>
    <property type="match status" value="1"/>
</dbReference>
<evidence type="ECO:0000256" key="3">
    <source>
        <dbReference type="ARBA" id="ARBA00022475"/>
    </source>
</evidence>
<dbReference type="EMBL" id="CP003984">
    <property type="protein sequence ID" value="AII88255.1"/>
    <property type="molecule type" value="Genomic_DNA"/>
</dbReference>
<feature type="binding site" evidence="11">
    <location>
        <position position="431"/>
    </location>
    <ligand>
        <name>K(+)</name>
        <dbReference type="ChEBI" id="CHEBI:29103"/>
    </ligand>
</feature>
<comment type="similarity">
    <text evidence="10">Belongs to the TrkH potassium transport family.</text>
</comment>
<evidence type="ECO:0000313" key="13">
    <source>
        <dbReference type="EMBL" id="AII88255.1"/>
    </source>
</evidence>
<dbReference type="Pfam" id="PF02386">
    <property type="entry name" value="TrkH"/>
    <property type="match status" value="1"/>
</dbReference>
<feature type="transmembrane region" description="Helical" evidence="12">
    <location>
        <begin position="455"/>
        <end position="477"/>
    </location>
</feature>
<dbReference type="KEGG" id="ptp:RCA23_c27470"/>
<dbReference type="GO" id="GO:0046872">
    <property type="term" value="F:metal ion binding"/>
    <property type="evidence" value="ECO:0007669"/>
    <property type="project" value="UniProtKB-KW"/>
</dbReference>
<dbReference type="Proteomes" id="UP000028680">
    <property type="component" value="Chromosome"/>
</dbReference>
<evidence type="ECO:0000256" key="5">
    <source>
        <dbReference type="ARBA" id="ARBA00022692"/>
    </source>
</evidence>
<evidence type="ECO:0000256" key="8">
    <source>
        <dbReference type="ARBA" id="ARBA00023065"/>
    </source>
</evidence>
<dbReference type="PIRSF" id="PIRSF006247">
    <property type="entry name" value="TrkH"/>
    <property type="match status" value="1"/>
</dbReference>
<keyword evidence="9 10" id="KW-0472">Membrane</keyword>
<evidence type="ECO:0000256" key="10">
    <source>
        <dbReference type="PIRNR" id="PIRNR006247"/>
    </source>
</evidence>
<feature type="transmembrane region" description="Helical" evidence="12">
    <location>
        <begin position="180"/>
        <end position="201"/>
    </location>
</feature>
<evidence type="ECO:0000256" key="4">
    <source>
        <dbReference type="ARBA" id="ARBA00022538"/>
    </source>
</evidence>
<keyword evidence="4 10" id="KW-0633">Potassium transport</keyword>
<dbReference type="InterPro" id="IPR003445">
    <property type="entry name" value="Cat_transpt"/>
</dbReference>
<dbReference type="PANTHER" id="PTHR32024:SF3">
    <property type="entry name" value="TRK SYSTEM POTASSIUM UPTAKE PROTEIN"/>
    <property type="match status" value="1"/>
</dbReference>
<gene>
    <name evidence="13" type="ORF">RCA23_c27470</name>
</gene>
<keyword evidence="11" id="KW-0479">Metal-binding</keyword>
<accession>A0AAN0VJG7</accession>
<feature type="binding site" evidence="11">
    <location>
        <position position="315"/>
    </location>
    <ligand>
        <name>K(+)</name>
        <dbReference type="ChEBI" id="CHEBI:29103"/>
    </ligand>
</feature>
<comment type="function">
    <text evidence="10">Low-affinity potassium transport system. Interacts with Trk system potassium uptake protein TrkA.</text>
</comment>
<feature type="binding site" evidence="11">
    <location>
        <position position="220"/>
    </location>
    <ligand>
        <name>K(+)</name>
        <dbReference type="ChEBI" id="CHEBI:29103"/>
    </ligand>
</feature>
<name>A0AAN0VJG7_9RHOB</name>
<keyword evidence="14" id="KW-1185">Reference proteome</keyword>
<evidence type="ECO:0000256" key="11">
    <source>
        <dbReference type="PIRSR" id="PIRSR006247-1"/>
    </source>
</evidence>
<dbReference type="AlphaFoldDB" id="A0AAN0VJG7"/>
<feature type="transmembrane region" description="Helical" evidence="12">
    <location>
        <begin position="325"/>
        <end position="344"/>
    </location>
</feature>
<feature type="transmembrane region" description="Helical" evidence="12">
    <location>
        <begin position="134"/>
        <end position="154"/>
    </location>
</feature>
<feature type="binding site" evidence="11">
    <location>
        <position position="112"/>
    </location>
    <ligand>
        <name>K(+)</name>
        <dbReference type="ChEBI" id="CHEBI:29103"/>
    </ligand>
</feature>
<feature type="binding site" evidence="11">
    <location>
        <position position="113"/>
    </location>
    <ligand>
        <name>K(+)</name>
        <dbReference type="ChEBI" id="CHEBI:29103"/>
    </ligand>
</feature>
<proteinExistence type="inferred from homology"/>
<feature type="transmembrane region" description="Helical" evidence="12">
    <location>
        <begin position="389"/>
        <end position="413"/>
    </location>
</feature>
<protein>
    <recommendedName>
        <fullName evidence="10">Trk system potassium uptake protein</fullName>
    </recommendedName>
</protein>
<evidence type="ECO:0000256" key="9">
    <source>
        <dbReference type="ARBA" id="ARBA00023136"/>
    </source>
</evidence>
<dbReference type="RefSeq" id="WP_044050835.1">
    <property type="nucleotide sequence ID" value="NZ_CP003984.1"/>
</dbReference>
<keyword evidence="3 10" id="KW-1003">Cell membrane</keyword>